<proteinExistence type="predicted"/>
<evidence type="ECO:0000313" key="2">
    <source>
        <dbReference type="EMBL" id="QDB73848.1"/>
    </source>
</evidence>
<dbReference type="Proteomes" id="UP000318122">
    <property type="component" value="Segment"/>
</dbReference>
<gene>
    <name evidence="2" type="ORF">2D05_017</name>
</gene>
<organism evidence="2 3">
    <name type="scientific">Aeromonas phage 2_D05</name>
    <dbReference type="NCBI Taxonomy" id="2588098"/>
    <lineage>
        <taxon>Viruses</taxon>
        <taxon>Duplodnaviria</taxon>
        <taxon>Heunggongvirae</taxon>
        <taxon>Uroviricota</taxon>
        <taxon>Caudoviricetes</taxon>
        <taxon>Kunmingvirus</taxon>
        <taxon>Kunmingvirus kv2D05</taxon>
    </lineage>
</organism>
<dbReference type="EMBL" id="MK804891">
    <property type="protein sequence ID" value="QDB73848.1"/>
    <property type="molecule type" value="Genomic_DNA"/>
</dbReference>
<keyword evidence="3" id="KW-1185">Reference proteome</keyword>
<evidence type="ECO:0000256" key="1">
    <source>
        <dbReference type="SAM" id="MobiDB-lite"/>
    </source>
</evidence>
<sequence>MEKVMSNVIFQYDQESALTSGASNYITEGGPHVGVIAEAKYVFGKNGKQSAGLEFTLSTDSGEAKYLSVWYQKADGTVNQYGYAMIQSMMGLCKLNTLTQQAKGDYSIAPEFTGKQIGLLLQKILTSKQDGSDSYKMEIKLAFLPQTRQTLKEALGREPAVVVDQWAASLTVKDERKKGQSQAASYHQYDDVPQNDSDLPF</sequence>
<protein>
    <recommendedName>
        <fullName evidence="4">DUF669 domain-containing protein</fullName>
    </recommendedName>
</protein>
<name>A0A4Y5TWV9_9CAUD</name>
<evidence type="ECO:0008006" key="4">
    <source>
        <dbReference type="Google" id="ProtNLM"/>
    </source>
</evidence>
<evidence type="ECO:0000313" key="3">
    <source>
        <dbReference type="Proteomes" id="UP000318122"/>
    </source>
</evidence>
<accession>A0A4Y5TWV9</accession>
<feature type="region of interest" description="Disordered" evidence="1">
    <location>
        <begin position="174"/>
        <end position="201"/>
    </location>
</feature>
<reference evidence="2 3" key="1">
    <citation type="submission" date="2019-04" db="EMBL/GenBank/DDBJ databases">
        <title>Nine Novel Phages from a Plateau Lake in Southwest China Provide Insights into Aeromonas Phage Diversity.</title>
        <authorList>
            <person name="Xiao W."/>
        </authorList>
    </citation>
    <scope>NUCLEOTIDE SEQUENCE [LARGE SCALE GENOMIC DNA]</scope>
</reference>